<dbReference type="Pfam" id="PF03765">
    <property type="entry name" value="CRAL_TRIO_N"/>
    <property type="match status" value="1"/>
</dbReference>
<dbReference type="AlphaFoldDB" id="A0A9P6IUV8"/>
<dbReference type="SMART" id="SM00516">
    <property type="entry name" value="SEC14"/>
    <property type="match status" value="1"/>
</dbReference>
<dbReference type="OrthoDB" id="43460at2759"/>
<sequence>MYSSSSSSSSSAFSTPTYIPPILRTDGRLGHLTPEQTEKLKLLWIQLFDIFDGKTPFDQSAPTSFKGQAREDDSPGAGPLQLYAWFGRWRNSSSLTQRFTGEELYNSFWKLPLLEHPDSVILKFLRARKWVLEDALTMLVSSLKWRIVERLNELTELSDVELDAKYPNFVEQMRMGKAYIRGADPLGRPICVVNARVHHKADQPPETLHRFTIHTMECGRMLTSPSPEAVIVIFDLSSFGLNNMDWAFVRLFVQCFESYYPEFLGVCVIHRAPVVFWDLWRLIQPLLDPVVASRFVFTRNNAELHRVIPRERLPIVHFDGLDDWTYEYIPPQEGENIRMQDTSTKERLLAERRTLEAGFSEATRVWMKEPGHHPSNERDHIANELRDVYSRMNPYTMARNLYHRWGVIAEDGGVNWTYNYQESSTEAN</sequence>
<dbReference type="SMART" id="SM01100">
    <property type="entry name" value="CRAL_TRIO_N"/>
    <property type="match status" value="1"/>
</dbReference>
<organism evidence="2 3">
    <name type="scientific">Modicella reniformis</name>
    <dbReference type="NCBI Taxonomy" id="1440133"/>
    <lineage>
        <taxon>Eukaryota</taxon>
        <taxon>Fungi</taxon>
        <taxon>Fungi incertae sedis</taxon>
        <taxon>Mucoromycota</taxon>
        <taxon>Mortierellomycotina</taxon>
        <taxon>Mortierellomycetes</taxon>
        <taxon>Mortierellales</taxon>
        <taxon>Mortierellaceae</taxon>
        <taxon>Modicella</taxon>
    </lineage>
</organism>
<dbReference type="Gene3D" id="3.40.525.10">
    <property type="entry name" value="CRAL-TRIO lipid binding domain"/>
    <property type="match status" value="1"/>
</dbReference>
<dbReference type="InterPro" id="IPR052432">
    <property type="entry name" value="PITP/CRAL-TRIO"/>
</dbReference>
<dbReference type="PROSITE" id="PS50191">
    <property type="entry name" value="CRAL_TRIO"/>
    <property type="match status" value="1"/>
</dbReference>
<dbReference type="InterPro" id="IPR036865">
    <property type="entry name" value="CRAL-TRIO_dom_sf"/>
</dbReference>
<evidence type="ECO:0000259" key="1">
    <source>
        <dbReference type="PROSITE" id="PS50191"/>
    </source>
</evidence>
<accession>A0A9P6IUV8</accession>
<dbReference type="Pfam" id="PF00650">
    <property type="entry name" value="CRAL_TRIO"/>
    <property type="match status" value="1"/>
</dbReference>
<proteinExistence type="predicted"/>
<gene>
    <name evidence="2" type="ORF">BGZ65_007852</name>
</gene>
<reference evidence="2" key="1">
    <citation type="journal article" date="2020" name="Fungal Divers.">
        <title>Resolving the Mortierellaceae phylogeny through synthesis of multi-gene phylogenetics and phylogenomics.</title>
        <authorList>
            <person name="Vandepol N."/>
            <person name="Liber J."/>
            <person name="Desiro A."/>
            <person name="Na H."/>
            <person name="Kennedy M."/>
            <person name="Barry K."/>
            <person name="Grigoriev I.V."/>
            <person name="Miller A.N."/>
            <person name="O'Donnell K."/>
            <person name="Stajich J.E."/>
            <person name="Bonito G."/>
        </authorList>
    </citation>
    <scope>NUCLEOTIDE SEQUENCE</scope>
    <source>
        <strain evidence="2">MES-2147</strain>
    </source>
</reference>
<dbReference type="EMBL" id="JAAAHW010007383">
    <property type="protein sequence ID" value="KAF9948760.1"/>
    <property type="molecule type" value="Genomic_DNA"/>
</dbReference>
<keyword evidence="3" id="KW-1185">Reference proteome</keyword>
<dbReference type="InterPro" id="IPR036273">
    <property type="entry name" value="CRAL/TRIO_N_dom_sf"/>
</dbReference>
<name>A0A9P6IUV8_9FUNG</name>
<dbReference type="SUPFAM" id="SSF52087">
    <property type="entry name" value="CRAL/TRIO domain"/>
    <property type="match status" value="1"/>
</dbReference>
<dbReference type="InterPro" id="IPR001251">
    <property type="entry name" value="CRAL-TRIO_dom"/>
</dbReference>
<dbReference type="CDD" id="cd00170">
    <property type="entry name" value="SEC14"/>
    <property type="match status" value="1"/>
</dbReference>
<dbReference type="InterPro" id="IPR011074">
    <property type="entry name" value="CRAL/TRIO_N_dom"/>
</dbReference>
<dbReference type="SUPFAM" id="SSF46938">
    <property type="entry name" value="CRAL/TRIO N-terminal domain"/>
    <property type="match status" value="1"/>
</dbReference>
<feature type="domain" description="CRAL-TRIO" evidence="1">
    <location>
        <begin position="166"/>
        <end position="314"/>
    </location>
</feature>
<dbReference type="PANTHER" id="PTHR46590">
    <property type="entry name" value="PHOSPHATIDYLINOSITOL TRANSFER PROTEIN CSR1-RELATED"/>
    <property type="match status" value="1"/>
</dbReference>
<dbReference type="PANTHER" id="PTHR46590:SF1">
    <property type="entry name" value="PHOSPHATIDYLINOSITOL TRANSFER PROTEIN CSR1"/>
    <property type="match status" value="1"/>
</dbReference>
<dbReference type="Proteomes" id="UP000749646">
    <property type="component" value="Unassembled WGS sequence"/>
</dbReference>
<evidence type="ECO:0000313" key="2">
    <source>
        <dbReference type="EMBL" id="KAF9948760.1"/>
    </source>
</evidence>
<protein>
    <recommendedName>
        <fullName evidence="1">CRAL-TRIO domain-containing protein</fullName>
    </recommendedName>
</protein>
<comment type="caution">
    <text evidence="2">The sequence shown here is derived from an EMBL/GenBank/DDBJ whole genome shotgun (WGS) entry which is preliminary data.</text>
</comment>
<evidence type="ECO:0000313" key="3">
    <source>
        <dbReference type="Proteomes" id="UP000749646"/>
    </source>
</evidence>